<evidence type="ECO:0000256" key="11">
    <source>
        <dbReference type="RuleBase" id="RU368082"/>
    </source>
</evidence>
<keyword evidence="7" id="KW-1133">Transmembrane helix</keyword>
<dbReference type="EMBL" id="CACVBS010000001">
    <property type="protein sequence ID" value="CAA7257314.1"/>
    <property type="molecule type" value="Genomic_DNA"/>
</dbReference>
<evidence type="ECO:0000256" key="2">
    <source>
        <dbReference type="ARBA" id="ARBA00010473"/>
    </source>
</evidence>
<comment type="subcellular location">
    <subcellularLocation>
        <location evidence="11">Endoplasmic reticulum membrane</location>
    </subcellularLocation>
    <subcellularLocation>
        <location evidence="11">Nucleus membrane</location>
    </subcellularLocation>
</comment>
<dbReference type="GO" id="GO:0005789">
    <property type="term" value="C:endoplasmic reticulum membrane"/>
    <property type="evidence" value="ECO:0007669"/>
    <property type="project" value="UniProtKB-SubCell"/>
</dbReference>
<keyword evidence="6 11" id="KW-0256">Endoplasmic reticulum</keyword>
<dbReference type="InterPro" id="IPR007292">
    <property type="entry name" value="Nuclear_fusion_Kar5"/>
</dbReference>
<dbReference type="AlphaFoldDB" id="A0A8S0XIZ1"/>
<gene>
    <name evidence="12" type="ORF">AAE3_LOCUS436</name>
</gene>
<evidence type="ECO:0000256" key="8">
    <source>
        <dbReference type="ARBA" id="ARBA00023136"/>
    </source>
</evidence>
<dbReference type="Pfam" id="PF04163">
    <property type="entry name" value="Tht1"/>
    <property type="match status" value="1"/>
</dbReference>
<keyword evidence="3 11" id="KW-0415">Karyogamy</keyword>
<name>A0A8S0XIZ1_CYCAE</name>
<keyword evidence="5 11" id="KW-0732">Signal</keyword>
<proteinExistence type="inferred from homology"/>
<dbReference type="PANTHER" id="PTHR28012:SF1">
    <property type="entry name" value="NUCLEAR FUSION PROTEIN KAR5"/>
    <property type="match status" value="1"/>
</dbReference>
<keyword evidence="8" id="KW-0472">Membrane</keyword>
<evidence type="ECO:0000256" key="3">
    <source>
        <dbReference type="ARBA" id="ARBA00022459"/>
    </source>
</evidence>
<evidence type="ECO:0000256" key="9">
    <source>
        <dbReference type="ARBA" id="ARBA00023180"/>
    </source>
</evidence>
<dbReference type="GO" id="GO:0000742">
    <property type="term" value="P:karyogamy involved in conjugation with cellular fusion"/>
    <property type="evidence" value="ECO:0007669"/>
    <property type="project" value="UniProtKB-UniRule"/>
</dbReference>
<comment type="caution">
    <text evidence="12">The sequence shown here is derived from an EMBL/GenBank/DDBJ whole genome shotgun (WGS) entry which is preliminary data.</text>
</comment>
<evidence type="ECO:0000313" key="13">
    <source>
        <dbReference type="Proteomes" id="UP000467700"/>
    </source>
</evidence>
<dbReference type="GO" id="GO:0048288">
    <property type="term" value="P:nuclear membrane fusion involved in karyogamy"/>
    <property type="evidence" value="ECO:0007669"/>
    <property type="project" value="UniProtKB-UniRule"/>
</dbReference>
<dbReference type="PANTHER" id="PTHR28012">
    <property type="entry name" value="NUCLEAR FUSION PROTEIN KAR5"/>
    <property type="match status" value="1"/>
</dbReference>
<keyword evidence="13" id="KW-1185">Reference proteome</keyword>
<evidence type="ECO:0000256" key="10">
    <source>
        <dbReference type="ARBA" id="ARBA00023242"/>
    </source>
</evidence>
<organism evidence="12 13">
    <name type="scientific">Cyclocybe aegerita</name>
    <name type="common">Black poplar mushroom</name>
    <name type="synonym">Agrocybe aegerita</name>
    <dbReference type="NCBI Taxonomy" id="1973307"/>
    <lineage>
        <taxon>Eukaryota</taxon>
        <taxon>Fungi</taxon>
        <taxon>Dikarya</taxon>
        <taxon>Basidiomycota</taxon>
        <taxon>Agaricomycotina</taxon>
        <taxon>Agaricomycetes</taxon>
        <taxon>Agaricomycetidae</taxon>
        <taxon>Agaricales</taxon>
        <taxon>Agaricineae</taxon>
        <taxon>Bolbitiaceae</taxon>
        <taxon>Cyclocybe</taxon>
    </lineage>
</organism>
<keyword evidence="4" id="KW-0812">Transmembrane</keyword>
<evidence type="ECO:0000256" key="6">
    <source>
        <dbReference type="ARBA" id="ARBA00022824"/>
    </source>
</evidence>
<dbReference type="GO" id="GO:0031965">
    <property type="term" value="C:nuclear membrane"/>
    <property type="evidence" value="ECO:0007669"/>
    <property type="project" value="UniProtKB-SubCell"/>
</dbReference>
<keyword evidence="10 11" id="KW-0539">Nucleus</keyword>
<reference evidence="12 13" key="1">
    <citation type="submission" date="2020-01" db="EMBL/GenBank/DDBJ databases">
        <authorList>
            <person name="Gupta K D."/>
        </authorList>
    </citation>
    <scope>NUCLEOTIDE SEQUENCE [LARGE SCALE GENOMIC DNA]</scope>
</reference>
<sequence length="257" mass="29775">MTLCEVATAKHHSLPLECASYWKALSEKEDILIPLSRSIQGECVDSLARSAQFWSSYSGYLREVPQLCYEFRRGNDIDFARSIYYNITVEKLNLVRFILEKERKSERYTEELRQQAEKIQHVFLETRALSGEFKSTADDIVSHLNDEFNGTFKILRSWARDLFNRRDEATAQSFAVVRKLRGVVYFAHECFKFENALNSQVRRHAQGLDDLLSTIQSAFGYRLDGLLSQQVAAYEHLSSVSTEMERRWLTSTNISMA</sequence>
<evidence type="ECO:0000313" key="12">
    <source>
        <dbReference type="EMBL" id="CAA7257314.1"/>
    </source>
</evidence>
<comment type="similarity">
    <text evidence="2 11">Belongs to the KAR5 family.</text>
</comment>
<evidence type="ECO:0000256" key="4">
    <source>
        <dbReference type="ARBA" id="ARBA00022692"/>
    </source>
</evidence>
<dbReference type="Proteomes" id="UP000467700">
    <property type="component" value="Unassembled WGS sequence"/>
</dbReference>
<evidence type="ECO:0000256" key="7">
    <source>
        <dbReference type="ARBA" id="ARBA00022989"/>
    </source>
</evidence>
<evidence type="ECO:0000256" key="5">
    <source>
        <dbReference type="ARBA" id="ARBA00022729"/>
    </source>
</evidence>
<dbReference type="OrthoDB" id="5311848at2759"/>
<protein>
    <submittedName>
        <fullName evidence="12">Uncharacterized protein</fullName>
    </submittedName>
</protein>
<comment type="function">
    <text evidence="1 11">Required for nuclear membrane fusion during karyogamy.</text>
</comment>
<keyword evidence="9" id="KW-0325">Glycoprotein</keyword>
<evidence type="ECO:0000256" key="1">
    <source>
        <dbReference type="ARBA" id="ARBA00003389"/>
    </source>
</evidence>
<accession>A0A8S0XIZ1</accession>